<protein>
    <recommendedName>
        <fullName evidence="4">Lipoprotein</fullName>
    </recommendedName>
</protein>
<dbReference type="PROSITE" id="PS51257">
    <property type="entry name" value="PROKAR_LIPOPROTEIN"/>
    <property type="match status" value="1"/>
</dbReference>
<sequence>MKIVKLVLILCIASSLTACTNLKEVREYATESAKFSSYNELTLRFRDTYSREQPYLNGEAEKLAQATDLGRKAAYDDLIKIQKSVSLYMETLAQVAGEDSFSLAKELDALKGGIKAHPNFNVDAKQVDAVSNITQILAKWITSAHQEQAVRKMVQEGNEPVQTLLAGMKSLVRIYKATNENEKNEVLGLLETNIAFADAKKDALLIALARAHIQAKTVEYNNAQVKYELAEKGLNNIAEGHTYLHNNIDKLSKAEIKTSVSKLAKDIKIIRTNLESL</sequence>
<organism evidence="2 3">
    <name type="scientific">Cellvibrio zantedeschiae</name>
    <dbReference type="NCBI Taxonomy" id="1237077"/>
    <lineage>
        <taxon>Bacteria</taxon>
        <taxon>Pseudomonadati</taxon>
        <taxon>Pseudomonadota</taxon>
        <taxon>Gammaproteobacteria</taxon>
        <taxon>Cellvibrionales</taxon>
        <taxon>Cellvibrionaceae</taxon>
        <taxon>Cellvibrio</taxon>
    </lineage>
</organism>
<keyword evidence="1" id="KW-0732">Signal</keyword>
<dbReference type="EMBL" id="BMYZ01000003">
    <property type="protein sequence ID" value="GGY84746.1"/>
    <property type="molecule type" value="Genomic_DNA"/>
</dbReference>
<keyword evidence="3" id="KW-1185">Reference proteome</keyword>
<comment type="caution">
    <text evidence="2">The sequence shown here is derived from an EMBL/GenBank/DDBJ whole genome shotgun (WGS) entry which is preliminary data.</text>
</comment>
<gene>
    <name evidence="2" type="ORF">GCM10011613_32210</name>
</gene>
<evidence type="ECO:0000256" key="1">
    <source>
        <dbReference type="SAM" id="SignalP"/>
    </source>
</evidence>
<name>A0ABQ3BBP0_9GAMM</name>
<feature type="chain" id="PRO_5046968488" description="Lipoprotein" evidence="1">
    <location>
        <begin position="21"/>
        <end position="277"/>
    </location>
</feature>
<evidence type="ECO:0000313" key="2">
    <source>
        <dbReference type="EMBL" id="GGY84746.1"/>
    </source>
</evidence>
<dbReference type="RefSeq" id="WP_189420446.1">
    <property type="nucleotide sequence ID" value="NZ_BMYZ01000003.1"/>
</dbReference>
<accession>A0ABQ3BBP0</accession>
<dbReference type="Proteomes" id="UP000619761">
    <property type="component" value="Unassembled WGS sequence"/>
</dbReference>
<feature type="signal peptide" evidence="1">
    <location>
        <begin position="1"/>
        <end position="20"/>
    </location>
</feature>
<reference evidence="3" key="1">
    <citation type="journal article" date="2019" name="Int. J. Syst. Evol. Microbiol.">
        <title>The Global Catalogue of Microorganisms (GCM) 10K type strain sequencing project: providing services to taxonomists for standard genome sequencing and annotation.</title>
        <authorList>
            <consortium name="The Broad Institute Genomics Platform"/>
            <consortium name="The Broad Institute Genome Sequencing Center for Infectious Disease"/>
            <person name="Wu L."/>
            <person name="Ma J."/>
        </authorList>
    </citation>
    <scope>NUCLEOTIDE SEQUENCE [LARGE SCALE GENOMIC DNA]</scope>
    <source>
        <strain evidence="3">KCTC 32239</strain>
    </source>
</reference>
<evidence type="ECO:0000313" key="3">
    <source>
        <dbReference type="Proteomes" id="UP000619761"/>
    </source>
</evidence>
<evidence type="ECO:0008006" key="4">
    <source>
        <dbReference type="Google" id="ProtNLM"/>
    </source>
</evidence>
<proteinExistence type="predicted"/>